<evidence type="ECO:0000259" key="13">
    <source>
        <dbReference type="Pfam" id="PF11701"/>
    </source>
</evidence>
<dbReference type="Pfam" id="PF13174">
    <property type="entry name" value="TPR_6"/>
    <property type="match status" value="2"/>
</dbReference>
<dbReference type="InterPro" id="IPR024660">
    <property type="entry name" value="UCS_central_dom"/>
</dbReference>
<dbReference type="PANTHER" id="PTHR45994:SF1">
    <property type="entry name" value="FI21225P1"/>
    <property type="match status" value="1"/>
</dbReference>
<keyword evidence="8" id="KW-0677">Repeat</keyword>
<dbReference type="PANTHER" id="PTHR45994">
    <property type="entry name" value="FI21225P1"/>
    <property type="match status" value="1"/>
</dbReference>
<comment type="subcellular location">
    <subcellularLocation>
        <location evidence="1">Cytoplasm</location>
        <location evidence="1">Myofibril</location>
        <location evidence="1">Sarcomere</location>
        <location evidence="1">A band</location>
    </subcellularLocation>
    <subcellularLocation>
        <location evidence="2">Cytoplasm</location>
        <location evidence="2">Myofibril</location>
        <location evidence="2">Sarcomere</location>
        <location evidence="2">Z line</location>
    </subcellularLocation>
    <subcellularLocation>
        <location evidence="3">Cytoplasm</location>
        <location evidence="3">Perinuclear region</location>
    </subcellularLocation>
</comment>
<proteinExistence type="predicted"/>
<dbReference type="GO" id="GO:0048471">
    <property type="term" value="C:perinuclear region of cytoplasm"/>
    <property type="evidence" value="ECO:0007669"/>
    <property type="project" value="UniProtKB-SubCell"/>
</dbReference>
<dbReference type="GO" id="GO:0030154">
    <property type="term" value="P:cell differentiation"/>
    <property type="evidence" value="ECO:0007669"/>
    <property type="project" value="UniProtKB-KW"/>
</dbReference>
<dbReference type="InterPro" id="IPR016024">
    <property type="entry name" value="ARM-type_fold"/>
</dbReference>
<evidence type="ECO:0000256" key="6">
    <source>
        <dbReference type="ARBA" id="ARBA00022490"/>
    </source>
</evidence>
<feature type="repeat" description="TPR" evidence="12">
    <location>
        <begin position="402"/>
        <end position="435"/>
    </location>
</feature>
<evidence type="ECO:0000256" key="5">
    <source>
        <dbReference type="ARBA" id="ARBA00022473"/>
    </source>
</evidence>
<reference evidence="14" key="1">
    <citation type="submission" date="2021-02" db="EMBL/GenBank/DDBJ databases">
        <authorList>
            <person name="Nowell W R."/>
        </authorList>
    </citation>
    <scope>NUCLEOTIDE SEQUENCE</scope>
</reference>
<dbReference type="GO" id="GO:0031672">
    <property type="term" value="C:A band"/>
    <property type="evidence" value="ECO:0007669"/>
    <property type="project" value="UniProtKB-SubCell"/>
</dbReference>
<keyword evidence="10 12" id="KW-0802">TPR repeat</keyword>
<comment type="caution">
    <text evidence="14">The sequence shown here is derived from an EMBL/GenBank/DDBJ whole genome shotgun (WGS) entry which is preliminary data.</text>
</comment>
<keyword evidence="5" id="KW-0217">Developmental protein</keyword>
<dbReference type="Proteomes" id="UP000663845">
    <property type="component" value="Unassembled WGS sequence"/>
</dbReference>
<evidence type="ECO:0000256" key="9">
    <source>
        <dbReference type="ARBA" id="ARBA00022782"/>
    </source>
</evidence>
<evidence type="ECO:0000256" key="11">
    <source>
        <dbReference type="ARBA" id="ARBA00023186"/>
    </source>
</evidence>
<evidence type="ECO:0000256" key="4">
    <source>
        <dbReference type="ARBA" id="ARBA00020768"/>
    </source>
</evidence>
<dbReference type="SUPFAM" id="SSF48371">
    <property type="entry name" value="ARM repeat"/>
    <property type="match status" value="1"/>
</dbReference>
<dbReference type="Pfam" id="PF11701">
    <property type="entry name" value="UNC45-central"/>
    <property type="match status" value="1"/>
</dbReference>
<dbReference type="GO" id="GO:0030018">
    <property type="term" value="C:Z disc"/>
    <property type="evidence" value="ECO:0007669"/>
    <property type="project" value="UniProtKB-SubCell"/>
</dbReference>
<dbReference type="InterPro" id="IPR011989">
    <property type="entry name" value="ARM-like"/>
</dbReference>
<sequence>MTASLSEPGDLREQGNQAFKQGKFQEAIDRYTEALNALVDLQLSETIKNDLTKCYSNRSQCYINLNQYEEAIEDATRALEYTPADQKSLYRRANAFERLGKVNEAISDAQRLISISPKGGSGDEQTNILLRKLRENAQSKHTQKTQLTSQIQQMFEAVHTNSNSETALNNLLVISREDASAEGILAFDCDLRQIKDFIQRDERITVLGTLRVLASIVRNSYKRAENVYLKLGLQPITHCLAMNDAEIPSSAAVLLHNMIISICDLENRRKIQKPINVPFNFDQSIIEFINNVFRMLNGLIDDKTCSGIGRDCCLDLVVKFVDRANGCNWTRNQAFKQGKFQEAIDRYTEALNALVDLQLSETIKNDLTKCYSNRSQCYINLNQYEEAIEDATRALEYTPADQKSLYRRANAFERLGKVNEAISDAQRLISISPKGGSGDEQTNILLRKLRENAQSKHTQKTQLTSQIQQMFEAIHINSNSETALNNLLVISREDAGAEGILAFDCNLRQIKDFIQRDERITILGTLRVLASVVRNSYKRAENVYLKLGLQPITHCLAMNDTEIPSSAAVLLHNMIVSICDLENRRKIQKPINVPFNFDQSIIEFINNVFRMLNGLIDDKTCSGIGRDCCLDLVVKFVDRANGCNWTSKFIVSGVPKVLRVAATVSDLSDNTKSYQITEQTKMHISCVLSVVYHDLCSDQEREEFNSECIEFVKALREKDDVQSRIRTISVLAVLLQGPFDTGNAILGSQNLVDLMIQMAGSDDVVQQRIAVEAIVLSASKKDKAAGIIAQGADILKNLYRSANDDIKVLALVGLSKIASSKGTDTSAGIVAEGSCQTLGRACCKFLTTSESFDIRRWSADGLAYLSLDADVKEELADNLPALKALFNLCQSQDAHVLYSLTTIYVNLTNTYDIRKPDKEMVELATYAKQHIPKEHPKDEKTFFDERRKKLVEAGIIPILVQLCKHKSENCREQIARIFLGLCENEKYRGPIVAGGGAKALLPLTFEGTAIGMTKASQALAKICITTNPEIAFPGQRMLEIVRPIIKLLKIEHTALENFEALLALTNLASIGENVRKRILKEDGFSNIEQYMFEEHPMLKRAATECMCNLVVQEEVMKYFTGENDRIKLLVLLCGDEDELLIKAALGTLAVLSSLQADIEYIKDLNLQDEERQRLNDLMKENRIICEKILDVKSFTEIFKQLCACNNQDLQFRALYIIRNIVKIDKELAIRIVETELMDILFAMKEIKDISLVNEKNQKIASEIVQLCLKYGLIQKNKEQTIKEENGTITSNK</sequence>
<dbReference type="InterPro" id="IPR011990">
    <property type="entry name" value="TPR-like_helical_dom_sf"/>
</dbReference>
<dbReference type="InterPro" id="IPR019734">
    <property type="entry name" value="TPR_rpt"/>
</dbReference>
<dbReference type="Pfam" id="PF07719">
    <property type="entry name" value="TPR_2"/>
    <property type="match status" value="2"/>
</dbReference>
<keyword evidence="11" id="KW-0143">Chaperone</keyword>
<evidence type="ECO:0000256" key="3">
    <source>
        <dbReference type="ARBA" id="ARBA00004556"/>
    </source>
</evidence>
<dbReference type="SMART" id="SM00185">
    <property type="entry name" value="ARM"/>
    <property type="match status" value="3"/>
</dbReference>
<dbReference type="SUPFAM" id="SSF48452">
    <property type="entry name" value="TPR-like"/>
    <property type="match status" value="2"/>
</dbReference>
<dbReference type="SMART" id="SM00028">
    <property type="entry name" value="TPR"/>
    <property type="match status" value="5"/>
</dbReference>
<evidence type="ECO:0000256" key="10">
    <source>
        <dbReference type="ARBA" id="ARBA00022803"/>
    </source>
</evidence>
<evidence type="ECO:0000313" key="14">
    <source>
        <dbReference type="EMBL" id="CAF1039220.1"/>
    </source>
</evidence>
<evidence type="ECO:0000313" key="15">
    <source>
        <dbReference type="Proteomes" id="UP000663845"/>
    </source>
</evidence>
<dbReference type="GO" id="GO:0051879">
    <property type="term" value="F:Hsp90 protein binding"/>
    <property type="evidence" value="ECO:0007669"/>
    <property type="project" value="TreeGrafter"/>
</dbReference>
<evidence type="ECO:0000256" key="12">
    <source>
        <dbReference type="PROSITE-ProRule" id="PRU00339"/>
    </source>
</evidence>
<protein>
    <recommendedName>
        <fullName evidence="4">Protein unc-45 homolog B</fullName>
    </recommendedName>
</protein>
<evidence type="ECO:0000256" key="8">
    <source>
        <dbReference type="ARBA" id="ARBA00022737"/>
    </source>
</evidence>
<evidence type="ECO:0000256" key="1">
    <source>
        <dbReference type="ARBA" id="ARBA00004161"/>
    </source>
</evidence>
<feature type="repeat" description="TPR" evidence="12">
    <location>
        <begin position="86"/>
        <end position="119"/>
    </location>
</feature>
<dbReference type="GO" id="GO:0007517">
    <property type="term" value="P:muscle organ development"/>
    <property type="evidence" value="ECO:0007669"/>
    <property type="project" value="UniProtKB-KW"/>
</dbReference>
<dbReference type="EMBL" id="CAJNOG010000173">
    <property type="protein sequence ID" value="CAF1039220.1"/>
    <property type="molecule type" value="Genomic_DNA"/>
</dbReference>
<dbReference type="InterPro" id="IPR000225">
    <property type="entry name" value="Armadillo"/>
</dbReference>
<dbReference type="InterPro" id="IPR013105">
    <property type="entry name" value="TPR_2"/>
</dbReference>
<feature type="repeat" description="TPR" evidence="12">
    <location>
        <begin position="368"/>
        <end position="401"/>
    </location>
</feature>
<keyword evidence="7" id="KW-0517">Myogenesis</keyword>
<keyword evidence="6" id="KW-0963">Cytoplasm</keyword>
<evidence type="ECO:0000256" key="2">
    <source>
        <dbReference type="ARBA" id="ARBA00004216"/>
    </source>
</evidence>
<organism evidence="14 15">
    <name type="scientific">Adineta steineri</name>
    <dbReference type="NCBI Taxonomy" id="433720"/>
    <lineage>
        <taxon>Eukaryota</taxon>
        <taxon>Metazoa</taxon>
        <taxon>Spiralia</taxon>
        <taxon>Gnathifera</taxon>
        <taxon>Rotifera</taxon>
        <taxon>Eurotatoria</taxon>
        <taxon>Bdelloidea</taxon>
        <taxon>Adinetida</taxon>
        <taxon>Adinetidae</taxon>
        <taxon>Adineta</taxon>
    </lineage>
</organism>
<dbReference type="Gene3D" id="1.25.40.10">
    <property type="entry name" value="Tetratricopeptide repeat domain"/>
    <property type="match status" value="2"/>
</dbReference>
<feature type="repeat" description="TPR" evidence="12">
    <location>
        <begin position="52"/>
        <end position="85"/>
    </location>
</feature>
<feature type="domain" description="UNC-45/Cro1/She4 central" evidence="13">
    <location>
        <begin position="629"/>
        <end position="817"/>
    </location>
</feature>
<accession>A0A814JK94</accession>
<dbReference type="PROSITE" id="PS50005">
    <property type="entry name" value="TPR"/>
    <property type="match status" value="4"/>
</dbReference>
<dbReference type="Gene3D" id="1.25.10.10">
    <property type="entry name" value="Leucine-rich Repeat Variant"/>
    <property type="match status" value="3"/>
</dbReference>
<dbReference type="Pfam" id="PF00514">
    <property type="entry name" value="Arm"/>
    <property type="match status" value="1"/>
</dbReference>
<gene>
    <name evidence="14" type="ORF">JYZ213_LOCUS18041</name>
</gene>
<name>A0A814JK94_9BILA</name>
<evidence type="ECO:0000256" key="7">
    <source>
        <dbReference type="ARBA" id="ARBA00022541"/>
    </source>
</evidence>
<keyword evidence="9" id="KW-0221">Differentiation</keyword>